<dbReference type="EMBL" id="CAJNOQ010004585">
    <property type="protein sequence ID" value="CAF1065714.1"/>
    <property type="molecule type" value="Genomic_DNA"/>
</dbReference>
<comment type="caution">
    <text evidence="1">The sequence shown here is derived from an EMBL/GenBank/DDBJ whole genome shotgun (WGS) entry which is preliminary data.</text>
</comment>
<sequence length="223" mass="24047">MAASTVDRQDTALSTSVDVPEAAINTPSVNDVPSIDMLEQTAEIPVFSADGASHSFSSIYAERPTLVIFLRHFFCGVCQEYVRDVCAQIQPDELAACNKAIVFIGCGQPSLIKLYNEETSCSFPVYAEPTRALYEKLGMIQTLALGNKPEYMKSSLIGLSLASIVQAVKSGSGAFKGGNIQQIGGEFLIEPGNKCTWAHRMTTTRDHAPVSGLKKALKFVSCE</sequence>
<dbReference type="Gene3D" id="3.40.30.10">
    <property type="entry name" value="Glutaredoxin"/>
    <property type="match status" value="1"/>
</dbReference>
<dbReference type="InterPro" id="IPR036249">
    <property type="entry name" value="Thioredoxin-like_sf"/>
</dbReference>
<dbReference type="Proteomes" id="UP000682733">
    <property type="component" value="Unassembled WGS sequence"/>
</dbReference>
<dbReference type="Proteomes" id="UP000663829">
    <property type="component" value="Unassembled WGS sequence"/>
</dbReference>
<evidence type="ECO:0000313" key="5">
    <source>
        <dbReference type="Proteomes" id="UP000663829"/>
    </source>
</evidence>
<dbReference type="SUPFAM" id="SSF52833">
    <property type="entry name" value="Thioredoxin-like"/>
    <property type="match status" value="1"/>
</dbReference>
<dbReference type="CDD" id="cd02970">
    <property type="entry name" value="PRX_like2"/>
    <property type="match status" value="1"/>
</dbReference>
<dbReference type="InterPro" id="IPR032801">
    <property type="entry name" value="PXL2A/B/C"/>
</dbReference>
<dbReference type="PANTHER" id="PTHR28630">
    <property type="match status" value="1"/>
</dbReference>
<proteinExistence type="predicted"/>
<evidence type="ECO:0000313" key="2">
    <source>
        <dbReference type="EMBL" id="CAF1176813.1"/>
    </source>
</evidence>
<gene>
    <name evidence="1" type="ORF">GPM918_LOCUS17013</name>
    <name evidence="2" type="ORF">OVA965_LOCUS22855</name>
    <name evidence="3" type="ORF">SRO942_LOCUS17009</name>
    <name evidence="4" type="ORF">TMI583_LOCUS23573</name>
</gene>
<dbReference type="AlphaFoldDB" id="A0A814LJ19"/>
<accession>A0A814LJ19</accession>
<dbReference type="OrthoDB" id="40334at2759"/>
<organism evidence="1 5">
    <name type="scientific">Didymodactylos carnosus</name>
    <dbReference type="NCBI Taxonomy" id="1234261"/>
    <lineage>
        <taxon>Eukaryota</taxon>
        <taxon>Metazoa</taxon>
        <taxon>Spiralia</taxon>
        <taxon>Gnathifera</taxon>
        <taxon>Rotifera</taxon>
        <taxon>Eurotatoria</taxon>
        <taxon>Bdelloidea</taxon>
        <taxon>Philodinida</taxon>
        <taxon>Philodinidae</taxon>
        <taxon>Didymodactylos</taxon>
    </lineage>
</organism>
<reference evidence="1" key="1">
    <citation type="submission" date="2021-02" db="EMBL/GenBank/DDBJ databases">
        <authorList>
            <person name="Nowell W R."/>
        </authorList>
    </citation>
    <scope>NUCLEOTIDE SEQUENCE</scope>
</reference>
<dbReference type="PANTHER" id="PTHR28630:SF3">
    <property type="entry name" value="PEROXIREDOXIN-LIKE 2C"/>
    <property type="match status" value="1"/>
</dbReference>
<dbReference type="Pfam" id="PF13911">
    <property type="entry name" value="AhpC-TSA_2"/>
    <property type="match status" value="1"/>
</dbReference>
<dbReference type="EMBL" id="CAJOBA010034575">
    <property type="protein sequence ID" value="CAF3988098.1"/>
    <property type="molecule type" value="Genomic_DNA"/>
</dbReference>
<evidence type="ECO:0000313" key="3">
    <source>
        <dbReference type="EMBL" id="CAF3833371.1"/>
    </source>
</evidence>
<name>A0A814LJ19_9BILA</name>
<keyword evidence="5" id="KW-1185">Reference proteome</keyword>
<dbReference type="Proteomes" id="UP000681722">
    <property type="component" value="Unassembled WGS sequence"/>
</dbReference>
<protein>
    <submittedName>
        <fullName evidence="1">Uncharacterized protein</fullName>
    </submittedName>
</protein>
<dbReference type="EMBL" id="CAJOBC010004584">
    <property type="protein sequence ID" value="CAF3833371.1"/>
    <property type="molecule type" value="Genomic_DNA"/>
</dbReference>
<dbReference type="Proteomes" id="UP000677228">
    <property type="component" value="Unassembled WGS sequence"/>
</dbReference>
<evidence type="ECO:0000313" key="4">
    <source>
        <dbReference type="EMBL" id="CAF3988098.1"/>
    </source>
</evidence>
<dbReference type="EMBL" id="CAJNOK010013047">
    <property type="protein sequence ID" value="CAF1176813.1"/>
    <property type="molecule type" value="Genomic_DNA"/>
</dbReference>
<evidence type="ECO:0000313" key="1">
    <source>
        <dbReference type="EMBL" id="CAF1065714.1"/>
    </source>
</evidence>